<feature type="compositionally biased region" description="Polar residues" evidence="2">
    <location>
        <begin position="108"/>
        <end position="118"/>
    </location>
</feature>
<proteinExistence type="inferred from homology"/>
<feature type="compositionally biased region" description="Low complexity" evidence="2">
    <location>
        <begin position="81"/>
        <end position="98"/>
    </location>
</feature>
<evidence type="ECO:0000256" key="2">
    <source>
        <dbReference type="SAM" id="MobiDB-lite"/>
    </source>
</evidence>
<feature type="region of interest" description="Disordered" evidence="2">
    <location>
        <begin position="72"/>
        <end position="350"/>
    </location>
</feature>
<evidence type="ECO:0000313" key="4">
    <source>
        <dbReference type="EMBL" id="CAH3023081.1"/>
    </source>
</evidence>
<gene>
    <name evidence="4" type="ORF">PEVE_00018027</name>
</gene>
<evidence type="ECO:0000256" key="1">
    <source>
        <dbReference type="ARBA" id="ARBA00007945"/>
    </source>
</evidence>
<protein>
    <recommendedName>
        <fullName evidence="3">SS18 N-terminal domain-containing protein</fullName>
    </recommendedName>
</protein>
<evidence type="ECO:0000313" key="5">
    <source>
        <dbReference type="Proteomes" id="UP001159427"/>
    </source>
</evidence>
<comment type="similarity">
    <text evidence="1">Belongs to the SS18 family.</text>
</comment>
<organism evidence="4 5">
    <name type="scientific">Porites evermanni</name>
    <dbReference type="NCBI Taxonomy" id="104178"/>
    <lineage>
        <taxon>Eukaryota</taxon>
        <taxon>Metazoa</taxon>
        <taxon>Cnidaria</taxon>
        <taxon>Anthozoa</taxon>
        <taxon>Hexacorallia</taxon>
        <taxon>Scleractinia</taxon>
        <taxon>Fungiina</taxon>
        <taxon>Poritidae</taxon>
        <taxon>Porites</taxon>
    </lineage>
</organism>
<accession>A0ABN8M0J4</accession>
<feature type="compositionally biased region" description="Polar residues" evidence="2">
    <location>
        <begin position="315"/>
        <end position="329"/>
    </location>
</feature>
<reference evidence="4 5" key="1">
    <citation type="submission" date="2022-05" db="EMBL/GenBank/DDBJ databases">
        <authorList>
            <consortium name="Genoscope - CEA"/>
            <person name="William W."/>
        </authorList>
    </citation>
    <scope>NUCLEOTIDE SEQUENCE [LARGE SCALE GENOMIC DNA]</scope>
</reference>
<evidence type="ECO:0000259" key="3">
    <source>
        <dbReference type="Pfam" id="PF05030"/>
    </source>
</evidence>
<dbReference type="EMBL" id="CALNXI010000246">
    <property type="protein sequence ID" value="CAH3023081.1"/>
    <property type="molecule type" value="Genomic_DNA"/>
</dbReference>
<feature type="domain" description="SS18 N-terminal" evidence="3">
    <location>
        <begin position="12"/>
        <end position="71"/>
    </location>
</feature>
<dbReference type="Proteomes" id="UP001159427">
    <property type="component" value="Unassembled WGS sequence"/>
</dbReference>
<feature type="compositionally biased region" description="Low complexity" evidence="2">
    <location>
        <begin position="225"/>
        <end position="260"/>
    </location>
</feature>
<feature type="compositionally biased region" description="Low complexity" evidence="2">
    <location>
        <begin position="158"/>
        <end position="169"/>
    </location>
</feature>
<feature type="compositionally biased region" description="Low complexity" evidence="2">
    <location>
        <begin position="280"/>
        <end position="298"/>
    </location>
</feature>
<dbReference type="InterPro" id="IPR007726">
    <property type="entry name" value="SS18_N"/>
</dbReference>
<name>A0ABN8M0J4_9CNID</name>
<feature type="compositionally biased region" description="Pro residues" evidence="2">
    <location>
        <begin position="187"/>
        <end position="203"/>
    </location>
</feature>
<keyword evidence="5" id="KW-1185">Reference proteome</keyword>
<comment type="caution">
    <text evidence="4">The sequence shown here is derived from an EMBL/GenBank/DDBJ whole genome shotgun (WGS) entry which is preliminary data.</text>
</comment>
<dbReference type="Pfam" id="PF05030">
    <property type="entry name" value="SSXT"/>
    <property type="match status" value="1"/>
</dbReference>
<sequence length="350" mass="37640">MSMTFVSGRQRTEPTQQTVQSLLDENSQLIQAIVDYQNKGKAYECTQYQQLLHRNLVYLATLADSTQSMQNTIPAPGAQGSSTMKTPPVSVTPPTGSGMLQPGVPDMTPNSSSSTDMMSNAPVMNSGMPSGMNDPMKSNMPSQLGGMTGPTSAGYGASSVSGMGQSTSSPPQLQHPPMTVQSHMGYPNPPQTQPGRPIAPPPMSASMGNLPPQVPIQSHAPPMGQHMLSQNQQQSQQYMMQQRQLSYRQGAPQQQQQQQQSLSHSHPGYGPPTTVAMPSGNMMPGYPQQPQQPQRYNPYRPPPQQQGLSHMPYPAQQQPTPMQGQSVMGQPSPMGQAPVGQSPMQQPPLV</sequence>